<reference evidence="11 12" key="1">
    <citation type="submission" date="2017-09" db="EMBL/GenBank/DDBJ databases">
        <title>Depth-based differentiation of microbial function through sediment-hosted aquifers and enrichment of novel symbionts in the deep terrestrial subsurface.</title>
        <authorList>
            <person name="Probst A.J."/>
            <person name="Ladd B."/>
            <person name="Jarett J.K."/>
            <person name="Geller-Mcgrath D.E."/>
            <person name="Sieber C.M."/>
            <person name="Emerson J.B."/>
            <person name="Anantharaman K."/>
            <person name="Thomas B.C."/>
            <person name="Malmstrom R."/>
            <person name="Stieglmeier M."/>
            <person name="Klingl A."/>
            <person name="Woyke T."/>
            <person name="Ryan C.M."/>
            <person name="Banfield J.F."/>
        </authorList>
    </citation>
    <scope>NUCLEOTIDE SEQUENCE [LARGE SCALE GENOMIC DNA]</scope>
    <source>
        <strain evidence="11">CG22_combo_CG10-13_8_21_14_all_47_17</strain>
    </source>
</reference>
<dbReference type="EMBL" id="PCSZ01000028">
    <property type="protein sequence ID" value="PIP60811.1"/>
    <property type="molecule type" value="Genomic_DNA"/>
</dbReference>
<dbReference type="InterPro" id="IPR002376">
    <property type="entry name" value="Formyl_transf_N"/>
</dbReference>
<dbReference type="Pfam" id="PF00551">
    <property type="entry name" value="Formyl_trans_N"/>
    <property type="match status" value="1"/>
</dbReference>
<evidence type="ECO:0000256" key="7">
    <source>
        <dbReference type="ARBA" id="ARBA00048558"/>
    </source>
</evidence>
<dbReference type="EC" id="2.1.2.9" evidence="3 8"/>
<feature type="domain" description="Formyl transferase N-terminal" evidence="9">
    <location>
        <begin position="5"/>
        <end position="182"/>
    </location>
</feature>
<comment type="caution">
    <text evidence="11">The sequence shown here is derived from an EMBL/GenBank/DDBJ whole genome shotgun (WGS) entry which is preliminary data.</text>
</comment>
<dbReference type="InterPro" id="IPR036477">
    <property type="entry name" value="Formyl_transf_N_sf"/>
</dbReference>
<evidence type="ECO:0000256" key="6">
    <source>
        <dbReference type="ARBA" id="ARBA00022917"/>
    </source>
</evidence>
<name>A0A2H0BT46_9BACT</name>
<dbReference type="GO" id="GO:0004479">
    <property type="term" value="F:methionyl-tRNA formyltransferase activity"/>
    <property type="evidence" value="ECO:0007669"/>
    <property type="project" value="UniProtKB-UniRule"/>
</dbReference>
<dbReference type="CDD" id="cd08646">
    <property type="entry name" value="FMT_core_Met-tRNA-FMT_N"/>
    <property type="match status" value="1"/>
</dbReference>
<sequence length="307" mass="33414">MSSHKIVFFGTSDFAVPILRRLAKDDRFELLAVITQPDRPVGRKAILTSPPIKEAAVALSIPVYQYENMKSEEAFEGLKKLSADFYTVASFGQIIPQRILDLSKLGAINVHASLLPKYRGASPIAAAILAGEKETGVSIMLMDAKMDHGAVLASAVEAIKPGDTTTSLSKRLAELGAGMLPESMIGFAKKEIAAKEQDHSRATFVKMLSREDGRIDWNTSAKEIERAVRAYIPWPGCFFELSGKRVKILAASLGSESEAVPGTHEIVDQYPAIVCGDHSLLVLKEIQPEGKSTMRGDVYLNGAKNWK</sequence>
<dbReference type="InterPro" id="IPR044135">
    <property type="entry name" value="Met-tRNA-FMT_C"/>
</dbReference>
<dbReference type="PANTHER" id="PTHR11138">
    <property type="entry name" value="METHIONYL-TRNA FORMYLTRANSFERASE"/>
    <property type="match status" value="1"/>
</dbReference>
<dbReference type="SUPFAM" id="SSF50486">
    <property type="entry name" value="FMT C-terminal domain-like"/>
    <property type="match status" value="1"/>
</dbReference>
<dbReference type="InterPro" id="IPR005794">
    <property type="entry name" value="Fmt"/>
</dbReference>
<dbReference type="CDD" id="cd08704">
    <property type="entry name" value="Met_tRNA_FMT_C"/>
    <property type="match status" value="1"/>
</dbReference>
<dbReference type="InterPro" id="IPR011034">
    <property type="entry name" value="Formyl_transferase-like_C_sf"/>
</dbReference>
<comment type="function">
    <text evidence="1 8">Attaches a formyl group to the free amino group of methionyl-tRNA(fMet). The formyl group appears to play a dual role in the initiator identity of N-formylmethionyl-tRNA by promoting its recognition by IF2 and preventing the misappropriation of this tRNA by the elongation apparatus.</text>
</comment>
<evidence type="ECO:0000256" key="3">
    <source>
        <dbReference type="ARBA" id="ARBA00012261"/>
    </source>
</evidence>
<keyword evidence="6 8" id="KW-0648">Protein biosynthesis</keyword>
<dbReference type="InterPro" id="IPR041711">
    <property type="entry name" value="Met-tRNA-FMT_N"/>
</dbReference>
<keyword evidence="5 8" id="KW-0808">Transferase</keyword>
<dbReference type="Gene3D" id="3.40.50.170">
    <property type="entry name" value="Formyl transferase, N-terminal domain"/>
    <property type="match status" value="1"/>
</dbReference>
<dbReference type="NCBIfam" id="TIGR00460">
    <property type="entry name" value="fmt"/>
    <property type="match status" value="1"/>
</dbReference>
<dbReference type="GO" id="GO:0005829">
    <property type="term" value="C:cytosol"/>
    <property type="evidence" value="ECO:0007669"/>
    <property type="project" value="TreeGrafter"/>
</dbReference>
<proteinExistence type="inferred from homology"/>
<feature type="binding site" evidence="8">
    <location>
        <begin position="113"/>
        <end position="116"/>
    </location>
    <ligand>
        <name>(6S)-5,6,7,8-tetrahydrofolate</name>
        <dbReference type="ChEBI" id="CHEBI:57453"/>
    </ligand>
</feature>
<evidence type="ECO:0000256" key="4">
    <source>
        <dbReference type="ARBA" id="ARBA00016014"/>
    </source>
</evidence>
<evidence type="ECO:0000256" key="2">
    <source>
        <dbReference type="ARBA" id="ARBA00010699"/>
    </source>
</evidence>
<comment type="similarity">
    <text evidence="2 8">Belongs to the Fmt family.</text>
</comment>
<dbReference type="InterPro" id="IPR001555">
    <property type="entry name" value="GART_AS"/>
</dbReference>
<evidence type="ECO:0000313" key="12">
    <source>
        <dbReference type="Proteomes" id="UP000231581"/>
    </source>
</evidence>
<evidence type="ECO:0000259" key="9">
    <source>
        <dbReference type="Pfam" id="PF00551"/>
    </source>
</evidence>
<dbReference type="PANTHER" id="PTHR11138:SF5">
    <property type="entry name" value="METHIONYL-TRNA FORMYLTRANSFERASE, MITOCHONDRIAL"/>
    <property type="match status" value="1"/>
</dbReference>
<evidence type="ECO:0000256" key="5">
    <source>
        <dbReference type="ARBA" id="ARBA00022679"/>
    </source>
</evidence>
<protein>
    <recommendedName>
        <fullName evidence="4 8">Methionyl-tRNA formyltransferase</fullName>
        <ecNumber evidence="3 8">2.1.2.9</ecNumber>
    </recommendedName>
</protein>
<dbReference type="PROSITE" id="PS00373">
    <property type="entry name" value="GART"/>
    <property type="match status" value="1"/>
</dbReference>
<dbReference type="Gene3D" id="3.10.25.10">
    <property type="entry name" value="Formyl transferase, C-terminal domain"/>
    <property type="match status" value="1"/>
</dbReference>
<accession>A0A2H0BT46</accession>
<evidence type="ECO:0000256" key="8">
    <source>
        <dbReference type="HAMAP-Rule" id="MF_00182"/>
    </source>
</evidence>
<gene>
    <name evidence="8" type="primary">fmt</name>
    <name evidence="11" type="ORF">COX00_01205</name>
</gene>
<feature type="domain" description="Formyl transferase C-terminal" evidence="10">
    <location>
        <begin position="208"/>
        <end position="303"/>
    </location>
</feature>
<dbReference type="InterPro" id="IPR037022">
    <property type="entry name" value="Formyl_trans_C_sf"/>
</dbReference>
<dbReference type="InterPro" id="IPR005793">
    <property type="entry name" value="Formyl_trans_C"/>
</dbReference>
<evidence type="ECO:0000256" key="1">
    <source>
        <dbReference type="ARBA" id="ARBA00002606"/>
    </source>
</evidence>
<organism evidence="11 12">
    <name type="scientific">Candidatus Uhrbacteria bacterium CG22_combo_CG10-13_8_21_14_all_47_17</name>
    <dbReference type="NCBI Taxonomy" id="1975041"/>
    <lineage>
        <taxon>Bacteria</taxon>
        <taxon>Candidatus Uhriibacteriota</taxon>
    </lineage>
</organism>
<dbReference type="Proteomes" id="UP000231581">
    <property type="component" value="Unassembled WGS sequence"/>
</dbReference>
<dbReference type="AlphaFoldDB" id="A0A2H0BT46"/>
<evidence type="ECO:0000259" key="10">
    <source>
        <dbReference type="Pfam" id="PF02911"/>
    </source>
</evidence>
<dbReference type="Pfam" id="PF02911">
    <property type="entry name" value="Formyl_trans_C"/>
    <property type="match status" value="1"/>
</dbReference>
<comment type="catalytic activity">
    <reaction evidence="7 8">
        <text>L-methionyl-tRNA(fMet) + (6R)-10-formyltetrahydrofolate = N-formyl-L-methionyl-tRNA(fMet) + (6S)-5,6,7,8-tetrahydrofolate + H(+)</text>
        <dbReference type="Rhea" id="RHEA:24380"/>
        <dbReference type="Rhea" id="RHEA-COMP:9952"/>
        <dbReference type="Rhea" id="RHEA-COMP:9953"/>
        <dbReference type="ChEBI" id="CHEBI:15378"/>
        <dbReference type="ChEBI" id="CHEBI:57453"/>
        <dbReference type="ChEBI" id="CHEBI:78530"/>
        <dbReference type="ChEBI" id="CHEBI:78844"/>
        <dbReference type="ChEBI" id="CHEBI:195366"/>
        <dbReference type="EC" id="2.1.2.9"/>
    </reaction>
</comment>
<dbReference type="SUPFAM" id="SSF53328">
    <property type="entry name" value="Formyltransferase"/>
    <property type="match status" value="1"/>
</dbReference>
<dbReference type="HAMAP" id="MF_00182">
    <property type="entry name" value="Formyl_trans"/>
    <property type="match status" value="1"/>
</dbReference>
<evidence type="ECO:0000313" key="11">
    <source>
        <dbReference type="EMBL" id="PIP60811.1"/>
    </source>
</evidence>